<dbReference type="SMART" id="SM00382">
    <property type="entry name" value="AAA"/>
    <property type="match status" value="1"/>
</dbReference>
<keyword evidence="4" id="KW-0378">Hydrolase</keyword>
<dbReference type="InterPro" id="IPR050168">
    <property type="entry name" value="AAA_ATPase_domain"/>
</dbReference>
<evidence type="ECO:0000256" key="6">
    <source>
        <dbReference type="ARBA" id="ARBA00023054"/>
    </source>
</evidence>
<keyword evidence="7" id="KW-0472">Membrane</keyword>
<evidence type="ECO:0000313" key="11">
    <source>
        <dbReference type="EMBL" id="CAD8814668.1"/>
    </source>
</evidence>
<organism evidence="11">
    <name type="scientific">Ostreococcus mediterraneus</name>
    <dbReference type="NCBI Taxonomy" id="1486918"/>
    <lineage>
        <taxon>Eukaryota</taxon>
        <taxon>Viridiplantae</taxon>
        <taxon>Chlorophyta</taxon>
        <taxon>Mamiellophyceae</taxon>
        <taxon>Mamiellales</taxon>
        <taxon>Bathycoccaceae</taxon>
        <taxon>Ostreococcus</taxon>
    </lineage>
</organism>
<gene>
    <name evidence="11" type="ORF">OMED0930_LOCUS5785</name>
</gene>
<dbReference type="SUPFAM" id="SSF54585">
    <property type="entry name" value="Cdc48 domain 2-like"/>
    <property type="match status" value="1"/>
</dbReference>
<protein>
    <recommendedName>
        <fullName evidence="9">Peroxisomal ATPase PEX1</fullName>
    </recommendedName>
    <alternativeName>
        <fullName evidence="8">Peroxin-1</fullName>
    </alternativeName>
</protein>
<evidence type="ECO:0000256" key="1">
    <source>
        <dbReference type="ARBA" id="ARBA00004370"/>
    </source>
</evidence>
<dbReference type="PANTHER" id="PTHR23077:SF12">
    <property type="entry name" value="PEROXISOMAL ATPASE PEX1"/>
    <property type="match status" value="1"/>
</dbReference>
<dbReference type="EMBL" id="HBFO01008166">
    <property type="protein sequence ID" value="CAD8814668.1"/>
    <property type="molecule type" value="Transcribed_RNA"/>
</dbReference>
<name>A0A7S0Z990_9CHLO</name>
<evidence type="ECO:0000256" key="9">
    <source>
        <dbReference type="ARBA" id="ARBA00034532"/>
    </source>
</evidence>
<proteinExistence type="inferred from homology"/>
<evidence type="ECO:0000256" key="5">
    <source>
        <dbReference type="ARBA" id="ARBA00022840"/>
    </source>
</evidence>
<dbReference type="InterPro" id="IPR015342">
    <property type="entry name" value="PEX1-N_C-lobe"/>
</dbReference>
<dbReference type="GO" id="GO:0016558">
    <property type="term" value="P:protein import into peroxisome matrix"/>
    <property type="evidence" value="ECO:0007669"/>
    <property type="project" value="TreeGrafter"/>
</dbReference>
<keyword evidence="6" id="KW-0175">Coiled coil</keyword>
<comment type="subcellular location">
    <subcellularLocation>
        <location evidence="1">Membrane</location>
    </subcellularLocation>
</comment>
<dbReference type="Pfam" id="PF09262">
    <property type="entry name" value="PEX-1N"/>
    <property type="match status" value="1"/>
</dbReference>
<dbReference type="InterPro" id="IPR003959">
    <property type="entry name" value="ATPase_AAA_core"/>
</dbReference>
<comment type="similarity">
    <text evidence="2">Belongs to the AAA ATPase family.</text>
</comment>
<feature type="domain" description="AAA+ ATPase" evidence="10">
    <location>
        <begin position="894"/>
        <end position="1030"/>
    </location>
</feature>
<dbReference type="InterPro" id="IPR003593">
    <property type="entry name" value="AAA+_ATPase"/>
</dbReference>
<sequence>MDRGSAVSTGDSVSVDLSAISRVRVISIVHDRCAFVSLPPDIVAATLRSRAATVFPAHVELTLKKDAETRRTVHVAWAGGVTPGGEKEKRIGIPHALASVLEIEDGDEVLFGFGVEEQIVNAESVSVAPLSADDWEAVLAQAEALEATALSQIGLAAVGQAVAFYAPGGGKPLFLRVKSIAPECATNVARLVPNTELIIEPWSAVKNSGDDPYANAFCLNDWAKTFDESKTSTVLRLQLAGEKCVAFMKTRGADVEYNHSFAQKLHVPWTGIVAVSKDTSIEHNMRHGSFIRAFKYDANREFDFSRFADAPDEEDDDLTQLFLRVVVVDEDDVVAPSHMALCESTAAALELFQGDMIRIKEVNASSLVSPKSFSARLRPVLAPLPWPNFPDPAAGDELFTKRRTMLSLARALGPTYAVVLGLNAPEADVDAIVTSSTRDAAAKALFLTWLRAHCSFDSEDNDAKDVVLMNSKTRLVFDVPDVENQHAIFELELTYPASLRIRSPDCGVALRLKDVLANMSGSDQTRGGGIRLELGAPIRPPKTTLRRNPAPGVTLYPFIPDDDVLAHIPGSKLRAHADELLKRLKTNLWFDAISYRYVEYGVGMCPATLITGSKERGRSRMIKALCRLMMRDIKALSCVVEIDCEELPKPHVKALDAIRAGIEAAKARRPAVCYLMNLESICGVNQDDGNDMDADEYHLAALLADEMYECASDDAVCFIATASERDALSKPLHDEEIFGYEFEVGKPDLDARRDVLTSYAAHEGVELAEDIPDMYADRTIGFDVIDLRTIIDKAIRSAMERERTAGVAKKTSDAEDAPPVALRLLSMDMNKALDGYVPIDQENLAKDDKTQGVDNYVDGFETIGGLDDVKAVLDDAMALPARYPKIFAQCPLRLPTGVLLYGAPGCGKTALAQAAIANAKLRSITIKGPELFSKYYGESEATLRRLFKRAQDAAPCALFFDEFESLVPRRGSSDGGVSDRMVNQFLTLLDGVDSLVGVYVICATTRPDLIDPAILRPGRLDHLLYCPMPDADARVIILRVACRDETFAASVDMKYMESIARNAGGCTGADIVAFIDECSACATRRVIENFQDATARGETVSEPTERPVIERGDVAEALKSMQPSLSPESAAFFQNIHEKFHQARSAKMSFKEAPADLDALDRGSKQKFNGQ</sequence>
<dbReference type="AlphaFoldDB" id="A0A7S0Z990"/>
<evidence type="ECO:0000256" key="3">
    <source>
        <dbReference type="ARBA" id="ARBA00022741"/>
    </source>
</evidence>
<dbReference type="Pfam" id="PF00004">
    <property type="entry name" value="AAA"/>
    <property type="match status" value="2"/>
</dbReference>
<dbReference type="Gene3D" id="3.10.330.10">
    <property type="match status" value="1"/>
</dbReference>
<dbReference type="GO" id="GO:0005524">
    <property type="term" value="F:ATP binding"/>
    <property type="evidence" value="ECO:0007669"/>
    <property type="project" value="UniProtKB-KW"/>
</dbReference>
<evidence type="ECO:0000256" key="8">
    <source>
        <dbReference type="ARBA" id="ARBA00032509"/>
    </source>
</evidence>
<keyword evidence="5" id="KW-0067">ATP-binding</keyword>
<dbReference type="PANTHER" id="PTHR23077">
    <property type="entry name" value="AAA-FAMILY ATPASE"/>
    <property type="match status" value="1"/>
</dbReference>
<evidence type="ECO:0000256" key="4">
    <source>
        <dbReference type="ARBA" id="ARBA00022801"/>
    </source>
</evidence>
<dbReference type="GO" id="GO:0016887">
    <property type="term" value="F:ATP hydrolysis activity"/>
    <property type="evidence" value="ECO:0007669"/>
    <property type="project" value="InterPro"/>
</dbReference>
<dbReference type="InterPro" id="IPR029067">
    <property type="entry name" value="CDC48_domain_2-like_sf"/>
</dbReference>
<accession>A0A7S0Z990</accession>
<dbReference type="Gene3D" id="3.40.50.300">
    <property type="entry name" value="P-loop containing nucleotide triphosphate hydrolases"/>
    <property type="match status" value="2"/>
</dbReference>
<reference evidence="11" key="1">
    <citation type="submission" date="2021-01" db="EMBL/GenBank/DDBJ databases">
        <authorList>
            <person name="Corre E."/>
            <person name="Pelletier E."/>
            <person name="Niang G."/>
            <person name="Scheremetjew M."/>
            <person name="Finn R."/>
            <person name="Kale V."/>
            <person name="Holt S."/>
            <person name="Cochrane G."/>
            <person name="Meng A."/>
            <person name="Brown T."/>
            <person name="Cohen L."/>
        </authorList>
    </citation>
    <scope>NUCLEOTIDE SEQUENCE</scope>
    <source>
        <strain evidence="11">Clade-D-RCC1621</strain>
    </source>
</reference>
<dbReference type="InterPro" id="IPR027417">
    <property type="entry name" value="P-loop_NTPase"/>
</dbReference>
<dbReference type="GO" id="GO:0005829">
    <property type="term" value="C:cytosol"/>
    <property type="evidence" value="ECO:0007669"/>
    <property type="project" value="TreeGrafter"/>
</dbReference>
<keyword evidence="3" id="KW-0547">Nucleotide-binding</keyword>
<dbReference type="FunFam" id="3.40.50.300:FF:001025">
    <property type="entry name" value="ATPase family, AAA domain-containing 2B"/>
    <property type="match status" value="1"/>
</dbReference>
<evidence type="ECO:0000259" key="10">
    <source>
        <dbReference type="SMART" id="SM00382"/>
    </source>
</evidence>
<dbReference type="SUPFAM" id="SSF52540">
    <property type="entry name" value="P-loop containing nucleoside triphosphate hydrolases"/>
    <property type="match status" value="2"/>
</dbReference>
<dbReference type="Gene3D" id="1.10.8.60">
    <property type="match status" value="2"/>
</dbReference>
<dbReference type="GO" id="GO:0005778">
    <property type="term" value="C:peroxisomal membrane"/>
    <property type="evidence" value="ECO:0007669"/>
    <property type="project" value="TreeGrafter"/>
</dbReference>
<evidence type="ECO:0000256" key="2">
    <source>
        <dbReference type="ARBA" id="ARBA00006914"/>
    </source>
</evidence>
<evidence type="ECO:0000256" key="7">
    <source>
        <dbReference type="ARBA" id="ARBA00023136"/>
    </source>
</evidence>